<gene>
    <name evidence="2" type="ORF">SAMN05192584_12229</name>
</gene>
<sequence>MSFDEEWAELVAAAAARRDTARTRLNGVPNEGPGPSGAPGDGFSVSAQSIDGSSHLLVEIAGLLHAGRMDGENATMCRVPRAHPEVASKVTTFARYSQELYGDMVTLLAALSSRLKSAGDDYTAYDADVQQQMDTILASGRFVAAEDR</sequence>
<dbReference type="OrthoDB" id="4326671at2"/>
<evidence type="ECO:0000313" key="2">
    <source>
        <dbReference type="EMBL" id="SFL58701.1"/>
    </source>
</evidence>
<name>A0A1I4IXX6_9ACTN</name>
<reference evidence="3" key="1">
    <citation type="submission" date="2016-10" db="EMBL/GenBank/DDBJ databases">
        <authorList>
            <person name="Varghese N."/>
            <person name="Submissions S."/>
        </authorList>
    </citation>
    <scope>NUCLEOTIDE SEQUENCE [LARGE SCALE GENOMIC DNA]</scope>
    <source>
        <strain evidence="3">PL19</strain>
    </source>
</reference>
<organism evidence="2 3">
    <name type="scientific">Streptomyces pini</name>
    <dbReference type="NCBI Taxonomy" id="1520580"/>
    <lineage>
        <taxon>Bacteria</taxon>
        <taxon>Bacillati</taxon>
        <taxon>Actinomycetota</taxon>
        <taxon>Actinomycetes</taxon>
        <taxon>Kitasatosporales</taxon>
        <taxon>Streptomycetaceae</taxon>
        <taxon>Streptomyces</taxon>
    </lineage>
</organism>
<accession>A0A1I4IXX6</accession>
<evidence type="ECO:0008006" key="4">
    <source>
        <dbReference type="Google" id="ProtNLM"/>
    </source>
</evidence>
<feature type="region of interest" description="Disordered" evidence="1">
    <location>
        <begin position="21"/>
        <end position="47"/>
    </location>
</feature>
<keyword evidence="3" id="KW-1185">Reference proteome</keyword>
<evidence type="ECO:0000313" key="3">
    <source>
        <dbReference type="Proteomes" id="UP000198928"/>
    </source>
</evidence>
<dbReference type="EMBL" id="FOSG01000022">
    <property type="protein sequence ID" value="SFL58701.1"/>
    <property type="molecule type" value="Genomic_DNA"/>
</dbReference>
<dbReference type="AlphaFoldDB" id="A0A1I4IXX6"/>
<evidence type="ECO:0000256" key="1">
    <source>
        <dbReference type="SAM" id="MobiDB-lite"/>
    </source>
</evidence>
<dbReference type="Proteomes" id="UP000198928">
    <property type="component" value="Unassembled WGS sequence"/>
</dbReference>
<proteinExistence type="predicted"/>
<protein>
    <recommendedName>
        <fullName evidence="4">Excreted virulence factor EspC, type VII ESX diderm</fullName>
    </recommendedName>
</protein>
<dbReference type="RefSeq" id="WP_093851818.1">
    <property type="nucleotide sequence ID" value="NZ_FOSG01000022.1"/>
</dbReference>